<gene>
    <name evidence="1" type="ORF">JN757_17870</name>
</gene>
<evidence type="ECO:0000313" key="2">
    <source>
        <dbReference type="Proteomes" id="UP000663686"/>
    </source>
</evidence>
<protein>
    <submittedName>
        <fullName evidence="1">Uncharacterized protein</fullName>
    </submittedName>
</protein>
<reference evidence="1 2" key="1">
    <citation type="submission" date="2021-02" db="EMBL/GenBank/DDBJ databases">
        <authorList>
            <person name="Cea Torrescassana E."/>
        </authorList>
    </citation>
    <scope>NUCLEOTIDE SEQUENCE [LARGE SCALE GENOMIC DNA]</scope>
    <source>
        <strain evidence="1 2">CT364</strain>
    </source>
</reference>
<keyword evidence="2" id="KW-1185">Reference proteome</keyword>
<sequence>MKKVEIQIIQNNVKESAILEVDRKTKTLTFYTKDGLSKTHTAGDLYECFGLIRADFPDITFLCKGAKINVHPSRMTSQMSAGLVAYEVKAGQPTDEEDVVRIFDYEERDLTNDIEAQKQHYRKWIESIRAGDQLPV</sequence>
<organism evidence="1 2">
    <name type="scientific">Pseudomonas granadensis</name>
    <dbReference type="NCBI Taxonomy" id="1421430"/>
    <lineage>
        <taxon>Bacteria</taxon>
        <taxon>Pseudomonadati</taxon>
        <taxon>Pseudomonadota</taxon>
        <taxon>Gammaproteobacteria</taxon>
        <taxon>Pseudomonadales</taxon>
        <taxon>Pseudomonadaceae</taxon>
        <taxon>Pseudomonas</taxon>
    </lineage>
</organism>
<dbReference type="RefSeq" id="WP_203418590.1">
    <property type="nucleotide sequence ID" value="NZ_CP069352.1"/>
</dbReference>
<accession>A0ABX7GAS8</accession>
<reference evidence="1 2" key="2">
    <citation type="submission" date="2021-03" db="EMBL/GenBank/DDBJ databases">
        <title>P. granadensis CT364 genome publication.</title>
        <authorList>
            <person name="Stach J."/>
            <person name="Montero-Calasanz Md.C."/>
        </authorList>
    </citation>
    <scope>NUCLEOTIDE SEQUENCE [LARGE SCALE GENOMIC DNA]</scope>
    <source>
        <strain evidence="1 2">CT364</strain>
    </source>
</reference>
<dbReference type="Proteomes" id="UP000663686">
    <property type="component" value="Chromosome"/>
</dbReference>
<dbReference type="EMBL" id="CP069352">
    <property type="protein sequence ID" value="QRK82414.1"/>
    <property type="molecule type" value="Genomic_DNA"/>
</dbReference>
<evidence type="ECO:0000313" key="1">
    <source>
        <dbReference type="EMBL" id="QRK82414.1"/>
    </source>
</evidence>
<name>A0ABX7GAS8_9PSED</name>
<proteinExistence type="predicted"/>